<proteinExistence type="predicted"/>
<feature type="compositionally biased region" description="Basic and acidic residues" evidence="1">
    <location>
        <begin position="48"/>
        <end position="65"/>
    </location>
</feature>
<accession>A0A645ICV8</accession>
<dbReference type="EMBL" id="VSSQ01111994">
    <property type="protein sequence ID" value="MPN49077.1"/>
    <property type="molecule type" value="Genomic_DNA"/>
</dbReference>
<sequence length="114" mass="12153">MAGQQPGPRQCGGGRLCRAEEGQAQRADRDLGKVRADRPSPGQGSDQPADHGHDRYQERCGDQRGQEGQGGSRPRAQSRRRGAARGSGADLRDPAPASGQHFGDEGQQAESEQH</sequence>
<feature type="compositionally biased region" description="Basic and acidic residues" evidence="1">
    <location>
        <begin position="17"/>
        <end position="38"/>
    </location>
</feature>
<comment type="caution">
    <text evidence="2">The sequence shown here is derived from an EMBL/GenBank/DDBJ whole genome shotgun (WGS) entry which is preliminary data.</text>
</comment>
<reference evidence="2" key="1">
    <citation type="submission" date="2019-08" db="EMBL/GenBank/DDBJ databases">
        <authorList>
            <person name="Kucharzyk K."/>
            <person name="Murdoch R.W."/>
            <person name="Higgins S."/>
            <person name="Loffler F."/>
        </authorList>
    </citation>
    <scope>NUCLEOTIDE SEQUENCE</scope>
</reference>
<evidence type="ECO:0000256" key="1">
    <source>
        <dbReference type="SAM" id="MobiDB-lite"/>
    </source>
</evidence>
<name>A0A645ICV8_9ZZZZ</name>
<evidence type="ECO:0000313" key="2">
    <source>
        <dbReference type="EMBL" id="MPN49077.1"/>
    </source>
</evidence>
<protein>
    <submittedName>
        <fullName evidence="2">Uncharacterized protein</fullName>
    </submittedName>
</protein>
<organism evidence="2">
    <name type="scientific">bioreactor metagenome</name>
    <dbReference type="NCBI Taxonomy" id="1076179"/>
    <lineage>
        <taxon>unclassified sequences</taxon>
        <taxon>metagenomes</taxon>
        <taxon>ecological metagenomes</taxon>
    </lineage>
</organism>
<dbReference type="AlphaFoldDB" id="A0A645ICV8"/>
<gene>
    <name evidence="2" type="ORF">SDC9_196690</name>
</gene>
<feature type="region of interest" description="Disordered" evidence="1">
    <location>
        <begin position="1"/>
        <end position="114"/>
    </location>
</feature>